<sequence>MVLNTEWAQVESIDLINDGSGLGFGIIGGRSTGVVVKTILPGGVADRDGRLQSGDHILQIGEVNLRGMGSEQVAMVLRQSGSHVRLIVARPVDPASCASLRSHAPLVPTRILADPEEVEKHLAMFSQNGFSEPSPYKGPATVDAAFAYQRELGAPEYAPP</sequence>
<proteinExistence type="predicted"/>
<dbReference type="STRING" id="407821.A0A087T8R4"/>
<protein>
    <submittedName>
        <fullName evidence="2">Patj-like protein</fullName>
    </submittedName>
</protein>
<dbReference type="Pfam" id="PF00595">
    <property type="entry name" value="PDZ"/>
    <property type="match status" value="1"/>
</dbReference>
<accession>A0A087T8R4</accession>
<organism evidence="2 3">
    <name type="scientific">Stegodyphus mimosarum</name>
    <name type="common">African social velvet spider</name>
    <dbReference type="NCBI Taxonomy" id="407821"/>
    <lineage>
        <taxon>Eukaryota</taxon>
        <taxon>Metazoa</taxon>
        <taxon>Ecdysozoa</taxon>
        <taxon>Arthropoda</taxon>
        <taxon>Chelicerata</taxon>
        <taxon>Arachnida</taxon>
        <taxon>Araneae</taxon>
        <taxon>Araneomorphae</taxon>
        <taxon>Entelegynae</taxon>
        <taxon>Eresoidea</taxon>
        <taxon>Eresidae</taxon>
        <taxon>Stegodyphus</taxon>
    </lineage>
</organism>
<dbReference type="CDD" id="cd06667">
    <property type="entry name" value="PDZ2_MUPP1-like"/>
    <property type="match status" value="1"/>
</dbReference>
<dbReference type="InterPro" id="IPR036034">
    <property type="entry name" value="PDZ_sf"/>
</dbReference>
<dbReference type="Gene3D" id="2.30.42.10">
    <property type="match status" value="1"/>
</dbReference>
<reference evidence="2 3" key="1">
    <citation type="submission" date="2013-11" db="EMBL/GenBank/DDBJ databases">
        <title>Genome sequencing of Stegodyphus mimosarum.</title>
        <authorList>
            <person name="Bechsgaard J."/>
        </authorList>
    </citation>
    <scope>NUCLEOTIDE SEQUENCE [LARGE SCALE GENOMIC DNA]</scope>
</reference>
<dbReference type="OrthoDB" id="6022242at2759"/>
<dbReference type="AlphaFoldDB" id="A0A087T8R4"/>
<dbReference type="Proteomes" id="UP000054359">
    <property type="component" value="Unassembled WGS sequence"/>
</dbReference>
<name>A0A087T8R4_STEMI</name>
<feature type="domain" description="PDZ" evidence="1">
    <location>
        <begin position="12"/>
        <end position="92"/>
    </location>
</feature>
<evidence type="ECO:0000259" key="1">
    <source>
        <dbReference type="PROSITE" id="PS50106"/>
    </source>
</evidence>
<evidence type="ECO:0000313" key="3">
    <source>
        <dbReference type="Proteomes" id="UP000054359"/>
    </source>
</evidence>
<dbReference type="PROSITE" id="PS50106">
    <property type="entry name" value="PDZ"/>
    <property type="match status" value="1"/>
</dbReference>
<gene>
    <name evidence="2" type="ORF">X975_05620</name>
</gene>
<feature type="non-terminal residue" evidence="2">
    <location>
        <position position="160"/>
    </location>
</feature>
<dbReference type="PANTHER" id="PTHR19964">
    <property type="entry name" value="MULTIPLE PDZ DOMAIN PROTEIN"/>
    <property type="match status" value="1"/>
</dbReference>
<dbReference type="InterPro" id="IPR051342">
    <property type="entry name" value="PDZ_scaffold"/>
</dbReference>
<dbReference type="FunFam" id="2.30.42.10:FF:000125">
    <property type="entry name" value="PATJ, crumbs cell polarity complex component"/>
    <property type="match status" value="1"/>
</dbReference>
<dbReference type="InterPro" id="IPR001478">
    <property type="entry name" value="PDZ"/>
</dbReference>
<dbReference type="PANTHER" id="PTHR19964:SF92">
    <property type="entry name" value="PATJ HOMOLOG"/>
    <property type="match status" value="1"/>
</dbReference>
<evidence type="ECO:0000313" key="2">
    <source>
        <dbReference type="EMBL" id="KFM61503.1"/>
    </source>
</evidence>
<dbReference type="OMA" id="AFAYQRE"/>
<dbReference type="SUPFAM" id="SSF50156">
    <property type="entry name" value="PDZ domain-like"/>
    <property type="match status" value="1"/>
</dbReference>
<keyword evidence="3" id="KW-1185">Reference proteome</keyword>
<dbReference type="EMBL" id="KK113992">
    <property type="protein sequence ID" value="KFM61503.1"/>
    <property type="molecule type" value="Genomic_DNA"/>
</dbReference>
<dbReference type="SMART" id="SM00228">
    <property type="entry name" value="PDZ"/>
    <property type="match status" value="1"/>
</dbReference>